<dbReference type="EMBL" id="MN738945">
    <property type="protein sequence ID" value="QHT32593.1"/>
    <property type="molecule type" value="Genomic_DNA"/>
</dbReference>
<evidence type="ECO:0000313" key="1">
    <source>
        <dbReference type="EMBL" id="QHT32593.1"/>
    </source>
</evidence>
<reference evidence="1" key="1">
    <citation type="journal article" date="2020" name="Nature">
        <title>Giant virus diversity and host interactions through global metagenomics.</title>
        <authorList>
            <person name="Schulz F."/>
            <person name="Roux S."/>
            <person name="Paez-Espino D."/>
            <person name="Jungbluth S."/>
            <person name="Walsh D.A."/>
            <person name="Denef V.J."/>
            <person name="McMahon K.D."/>
            <person name="Konstantinidis K.T."/>
            <person name="Eloe-Fadrosh E.A."/>
            <person name="Kyrpides N.C."/>
            <person name="Woyke T."/>
        </authorList>
    </citation>
    <scope>NUCLEOTIDE SEQUENCE</scope>
    <source>
        <strain evidence="1">GVMAG-M-3300009161-30</strain>
    </source>
</reference>
<name>A0A6C0EVN7_9ZZZZ</name>
<organism evidence="1">
    <name type="scientific">viral metagenome</name>
    <dbReference type="NCBI Taxonomy" id="1070528"/>
    <lineage>
        <taxon>unclassified sequences</taxon>
        <taxon>metagenomes</taxon>
        <taxon>organismal metagenomes</taxon>
    </lineage>
</organism>
<sequence length="181" mass="20917">MLAISGAFSEFSYKFNECMTNKSTYKCVIHAELSNHTAVNVTLYKHQSLAHLHNILTEALNPHVTPLINSNIELTHMTSSSTDTYDYESYDYIPNHSPNFVVAPDRRKNVEIYDLFVYNGKEVNQIISIPNDENTTLLEFMMHNPKHTQKEFSLTAMTKAYKIYIIDRTYAQRIKNCDIIV</sequence>
<accession>A0A6C0EVN7</accession>
<protein>
    <submittedName>
        <fullName evidence="1">Uncharacterized protein</fullName>
    </submittedName>
</protein>
<proteinExistence type="predicted"/>
<dbReference type="AlphaFoldDB" id="A0A6C0EVN7"/>